<dbReference type="PANTHER" id="PTHR43767:SF1">
    <property type="entry name" value="NONRIBOSOMAL PEPTIDE SYNTHASE PES1 (EUROFUNG)-RELATED"/>
    <property type="match status" value="1"/>
</dbReference>
<dbReference type="Pfam" id="PF00501">
    <property type="entry name" value="AMP-binding"/>
    <property type="match status" value="1"/>
</dbReference>
<dbReference type="InterPro" id="IPR042099">
    <property type="entry name" value="ANL_N_sf"/>
</dbReference>
<dbReference type="Gene3D" id="3.30.300.30">
    <property type="match status" value="1"/>
</dbReference>
<organism evidence="3">
    <name type="scientific">marine sediment metagenome</name>
    <dbReference type="NCBI Taxonomy" id="412755"/>
    <lineage>
        <taxon>unclassified sequences</taxon>
        <taxon>metagenomes</taxon>
        <taxon>ecological metagenomes</taxon>
    </lineage>
</organism>
<dbReference type="Gene3D" id="3.40.50.12780">
    <property type="entry name" value="N-terminal domain of ligase-like"/>
    <property type="match status" value="1"/>
</dbReference>
<dbReference type="AlphaFoldDB" id="X1GLT7"/>
<evidence type="ECO:0000313" key="3">
    <source>
        <dbReference type="EMBL" id="GAH58876.1"/>
    </source>
</evidence>
<accession>X1GLT7</accession>
<dbReference type="InterPro" id="IPR000873">
    <property type="entry name" value="AMP-dep_synth/lig_dom"/>
</dbReference>
<evidence type="ECO:0008006" key="4">
    <source>
        <dbReference type="Google" id="ProtNLM"/>
    </source>
</evidence>
<gene>
    <name evidence="3" type="ORF">S03H2_36813</name>
</gene>
<name>X1GLT7_9ZZZZ</name>
<dbReference type="Pfam" id="PF13193">
    <property type="entry name" value="AMP-binding_C"/>
    <property type="match status" value="1"/>
</dbReference>
<proteinExistence type="predicted"/>
<dbReference type="EMBL" id="BARU01022617">
    <property type="protein sequence ID" value="GAH58876.1"/>
    <property type="molecule type" value="Genomic_DNA"/>
</dbReference>
<feature type="domain" description="AMP-dependent synthetase/ligase" evidence="1">
    <location>
        <begin position="2"/>
        <end position="44"/>
    </location>
</feature>
<dbReference type="InterPro" id="IPR045851">
    <property type="entry name" value="AMP-bd_C_sf"/>
</dbReference>
<reference evidence="3" key="1">
    <citation type="journal article" date="2014" name="Front. Microbiol.">
        <title>High frequency of phylogenetically diverse reductive dehalogenase-homologous genes in deep subseafloor sedimentary metagenomes.</title>
        <authorList>
            <person name="Kawai M."/>
            <person name="Futagami T."/>
            <person name="Toyoda A."/>
            <person name="Takaki Y."/>
            <person name="Nishi S."/>
            <person name="Hori S."/>
            <person name="Arai W."/>
            <person name="Tsubouchi T."/>
            <person name="Morono Y."/>
            <person name="Uchiyama I."/>
            <person name="Ito T."/>
            <person name="Fujiyama A."/>
            <person name="Inagaki F."/>
            <person name="Takami H."/>
        </authorList>
    </citation>
    <scope>NUCLEOTIDE SEQUENCE</scope>
    <source>
        <strain evidence="3">Expedition CK06-06</strain>
    </source>
</reference>
<dbReference type="InterPro" id="IPR050237">
    <property type="entry name" value="ATP-dep_AMP-bd_enzyme"/>
</dbReference>
<sequence>KRSIGIPVPDTEVKIVNQDTGEELPFGEAGEIWIRGPQVMKGYWPTPGKGLTEDGWLAMGDIGKMDEDGYFYIVDRIKDMINVSGMKVYSRLVDDILYEHPGVSKVGVIGIPDPERPGSERVKAFISLKPEFEGKVTTNDIIEYCKEKLPAYAVPKFVEFRKDLPLTLAMKLFKRKLREDEIAKMKARGEIK</sequence>
<dbReference type="SUPFAM" id="SSF56801">
    <property type="entry name" value="Acetyl-CoA synthetase-like"/>
    <property type="match status" value="1"/>
</dbReference>
<feature type="non-terminal residue" evidence="3">
    <location>
        <position position="1"/>
    </location>
</feature>
<evidence type="ECO:0000259" key="1">
    <source>
        <dbReference type="Pfam" id="PF00501"/>
    </source>
</evidence>
<comment type="caution">
    <text evidence="3">The sequence shown here is derived from an EMBL/GenBank/DDBJ whole genome shotgun (WGS) entry which is preliminary data.</text>
</comment>
<protein>
    <recommendedName>
        <fullName evidence="4">Long-chain fatty acid--CoA ligase</fullName>
    </recommendedName>
</protein>
<dbReference type="GO" id="GO:0016878">
    <property type="term" value="F:acid-thiol ligase activity"/>
    <property type="evidence" value="ECO:0007669"/>
    <property type="project" value="UniProtKB-ARBA"/>
</dbReference>
<dbReference type="PANTHER" id="PTHR43767">
    <property type="entry name" value="LONG-CHAIN-FATTY-ACID--COA LIGASE"/>
    <property type="match status" value="1"/>
</dbReference>
<evidence type="ECO:0000259" key="2">
    <source>
        <dbReference type="Pfam" id="PF13193"/>
    </source>
</evidence>
<dbReference type="InterPro" id="IPR025110">
    <property type="entry name" value="AMP-bd_C"/>
</dbReference>
<feature type="domain" description="AMP-binding enzyme C-terminal" evidence="2">
    <location>
        <begin position="93"/>
        <end position="167"/>
    </location>
</feature>